<protein>
    <submittedName>
        <fullName evidence="1">Uncharacterized protein</fullName>
    </submittedName>
</protein>
<keyword evidence="2" id="KW-1185">Reference proteome</keyword>
<dbReference type="Proteomes" id="UP001597183">
    <property type="component" value="Unassembled WGS sequence"/>
</dbReference>
<accession>A0ABW4AT68</accession>
<evidence type="ECO:0000313" key="2">
    <source>
        <dbReference type="Proteomes" id="UP001597183"/>
    </source>
</evidence>
<name>A0ABW4AT68_9ACTN</name>
<sequence length="234" mass="26580">MSTPAFTVVVCAAADRPLDWFTASELMDAHDLPSGTPCPHYPVRRRRLIGWFSRWSAHHLIAAVRRNGAVTRTAGGRRNRLDLHLAARQAHRAALIRWRQWHRAVKGTPAARPWTHFLEQHRTDPDEVSYDEAVARFEAQPRVLAMLAYNAHPARPITLDPNELDAYQAGEDTYTVLHWQRAITGDMLVTADGRLLQPTSPTVADRLHYLREASAYLHRFPARGRLLAVRITNP</sequence>
<reference evidence="2" key="1">
    <citation type="journal article" date="2019" name="Int. J. Syst. Evol. Microbiol.">
        <title>The Global Catalogue of Microorganisms (GCM) 10K type strain sequencing project: providing services to taxonomists for standard genome sequencing and annotation.</title>
        <authorList>
            <consortium name="The Broad Institute Genomics Platform"/>
            <consortium name="The Broad Institute Genome Sequencing Center for Infectious Disease"/>
            <person name="Wu L."/>
            <person name="Ma J."/>
        </authorList>
    </citation>
    <scope>NUCLEOTIDE SEQUENCE [LARGE SCALE GENOMIC DNA]</scope>
    <source>
        <strain evidence="2">CCM 7526</strain>
    </source>
</reference>
<dbReference type="RefSeq" id="WP_317795354.1">
    <property type="nucleotide sequence ID" value="NZ_AP028461.1"/>
</dbReference>
<dbReference type="EMBL" id="JBHTMK010000075">
    <property type="protein sequence ID" value="MFD1373891.1"/>
    <property type="molecule type" value="Genomic_DNA"/>
</dbReference>
<organism evidence="1 2">
    <name type="scientific">Actinoplanes sichuanensis</name>
    <dbReference type="NCBI Taxonomy" id="512349"/>
    <lineage>
        <taxon>Bacteria</taxon>
        <taxon>Bacillati</taxon>
        <taxon>Actinomycetota</taxon>
        <taxon>Actinomycetes</taxon>
        <taxon>Micromonosporales</taxon>
        <taxon>Micromonosporaceae</taxon>
        <taxon>Actinoplanes</taxon>
    </lineage>
</organism>
<gene>
    <name evidence="1" type="ORF">ACFQ5G_51920</name>
</gene>
<comment type="caution">
    <text evidence="1">The sequence shown here is derived from an EMBL/GenBank/DDBJ whole genome shotgun (WGS) entry which is preliminary data.</text>
</comment>
<evidence type="ECO:0000313" key="1">
    <source>
        <dbReference type="EMBL" id="MFD1373891.1"/>
    </source>
</evidence>
<proteinExistence type="predicted"/>